<proteinExistence type="predicted"/>
<dbReference type="AlphaFoldDB" id="A0A8H7XYJ3"/>
<reference evidence="2" key="1">
    <citation type="submission" date="2021-02" db="EMBL/GenBank/DDBJ databases">
        <title>Psilocybe cubensis genome.</title>
        <authorList>
            <person name="Mckernan K.J."/>
            <person name="Crawford S."/>
            <person name="Trippe A."/>
            <person name="Kane L.T."/>
            <person name="Mclaughlin S."/>
        </authorList>
    </citation>
    <scope>NUCLEOTIDE SEQUENCE [LARGE SCALE GENOMIC DNA]</scope>
    <source>
        <strain evidence="2">MGC-MH-2018</strain>
    </source>
</reference>
<accession>A0A8H7XYJ3</accession>
<comment type="caution">
    <text evidence="2">The sequence shown here is derived from an EMBL/GenBank/DDBJ whole genome shotgun (WGS) entry which is preliminary data.</text>
</comment>
<sequence>MVFLDFYHSHVAHAAYSILRHRASDLWKTRDPAEALIDNRAPGVNKTFSRCEIVDLTGVDDDMDKRNAGGNFHGSKTQGRKESRDSGRCLPLFLHDPIHLQSTEPVIGSSGICPAIRTSACSSSRPILPEPNGGPLEIRDMSNFRTRSLDARASSPRRHEKIIDVDIYTVNVPKAPFNRARRILISEDTELPIATVSMRADIQFFNRKERHRISKMSLSNDSIYRHTVDAKVMIDNTAVIGFGDGPCQIALVRLDNTKGSPPSLTELNDAPHKTSGSGSTKGREANVQRRRPLLKYFPLLQYPKRWP</sequence>
<dbReference type="EMBL" id="JAFIQS010000005">
    <property type="protein sequence ID" value="KAG5169462.1"/>
    <property type="molecule type" value="Genomic_DNA"/>
</dbReference>
<organism evidence="2">
    <name type="scientific">Psilocybe cubensis</name>
    <name type="common">Psychedelic mushroom</name>
    <name type="synonym">Stropharia cubensis</name>
    <dbReference type="NCBI Taxonomy" id="181762"/>
    <lineage>
        <taxon>Eukaryota</taxon>
        <taxon>Fungi</taxon>
        <taxon>Dikarya</taxon>
        <taxon>Basidiomycota</taxon>
        <taxon>Agaricomycotina</taxon>
        <taxon>Agaricomycetes</taxon>
        <taxon>Agaricomycetidae</taxon>
        <taxon>Agaricales</taxon>
        <taxon>Agaricineae</taxon>
        <taxon>Strophariaceae</taxon>
        <taxon>Psilocybe</taxon>
    </lineage>
</organism>
<protein>
    <submittedName>
        <fullName evidence="2">Uncharacterized protein</fullName>
    </submittedName>
</protein>
<feature type="region of interest" description="Disordered" evidence="1">
    <location>
        <begin position="64"/>
        <end position="84"/>
    </location>
</feature>
<name>A0A8H7XYJ3_PSICU</name>
<evidence type="ECO:0000256" key="1">
    <source>
        <dbReference type="SAM" id="MobiDB-lite"/>
    </source>
</evidence>
<feature type="region of interest" description="Disordered" evidence="1">
    <location>
        <begin position="260"/>
        <end position="287"/>
    </location>
</feature>
<gene>
    <name evidence="2" type="ORF">JR316_006018</name>
</gene>
<evidence type="ECO:0000313" key="2">
    <source>
        <dbReference type="EMBL" id="KAG5169462.1"/>
    </source>
</evidence>